<dbReference type="InterPro" id="IPR052336">
    <property type="entry name" value="MlaD_Phospholipid_Transporter"/>
</dbReference>
<dbReference type="RefSeq" id="WP_004021607.1">
    <property type="nucleotide sequence ID" value="NZ_CABEIC010000002.1"/>
</dbReference>
<dbReference type="PANTHER" id="PTHR33371">
    <property type="entry name" value="INTERMEMBRANE PHOSPHOLIPID TRANSPORT SYSTEM BINDING PROTEIN MLAD-RELATED"/>
    <property type="match status" value="1"/>
</dbReference>
<dbReference type="Proteomes" id="UP000247118">
    <property type="component" value="Chromosome"/>
</dbReference>
<name>A0AAD0K837_9ACTN</name>
<protein>
    <submittedName>
        <fullName evidence="2">MCE family protein</fullName>
    </submittedName>
</protein>
<feature type="domain" description="Mce/MlaD" evidence="1">
    <location>
        <begin position="37"/>
        <end position="113"/>
    </location>
</feature>
<dbReference type="AlphaFoldDB" id="A0AAD0K837"/>
<proteinExistence type="predicted"/>
<reference evidence="2 3" key="1">
    <citation type="submission" date="2018-05" db="EMBL/GenBank/DDBJ databases">
        <title>Complete genome sequence of Gordonia terrae NRRL B-16283.</title>
        <authorList>
            <person name="Garlena R.A."/>
            <person name="Russell D.A."/>
            <person name="Hatfull G.F."/>
        </authorList>
    </citation>
    <scope>NUCLEOTIDE SEQUENCE [LARGE SCALE GENOMIC DNA]</scope>
    <source>
        <strain evidence="2 3">NRRL B-16283</strain>
    </source>
</reference>
<dbReference type="GO" id="GO:0051701">
    <property type="term" value="P:biological process involved in interaction with host"/>
    <property type="evidence" value="ECO:0007669"/>
    <property type="project" value="TreeGrafter"/>
</dbReference>
<gene>
    <name evidence="2" type="ORF">DLJ61_02440</name>
</gene>
<dbReference type="Pfam" id="PF02470">
    <property type="entry name" value="MlaD"/>
    <property type="match status" value="1"/>
</dbReference>
<dbReference type="KEGG" id="gta:BCM27_02425"/>
<dbReference type="EMBL" id="CP029604">
    <property type="protein sequence ID" value="AWO82549.1"/>
    <property type="molecule type" value="Genomic_DNA"/>
</dbReference>
<dbReference type="GO" id="GO:0005576">
    <property type="term" value="C:extracellular region"/>
    <property type="evidence" value="ECO:0007669"/>
    <property type="project" value="TreeGrafter"/>
</dbReference>
<evidence type="ECO:0000259" key="1">
    <source>
        <dbReference type="Pfam" id="PF02470"/>
    </source>
</evidence>
<dbReference type="PANTHER" id="PTHR33371:SF17">
    <property type="entry name" value="MCE-FAMILY PROTEIN MCE1B"/>
    <property type="match status" value="1"/>
</dbReference>
<dbReference type="GeneID" id="32686585"/>
<sequence length="338" mass="36190">MKSPRQAAIRLAVLGVAAALIVTLIVAAIQRPVAGETVDYRATFGDVFGLTQNADVRLRGVQIGKVTGIDLTDDARAEVGFHIQDEHRLRTADKLSIRFQNLTGQRYLEVIRGEATAPEVADGSLVTNTADSFDITTVFNGLRPLLSAADPEVYNRLATNLVALIDGGSDDMGPVLKDITLLASYASDRTAVMETIVGNLEQISVEINGRSENLAAILKVFHSIFMPIATRMEEFLSLMDKGSIELSEILRVTDALALMGLGARSTSDDVNQKITEVIPDTRAAVRSLSLLPGLLEGLNKVIPQANPARSCSNGQVTMPVTAGVLLNGRPLTVCKGDR</sequence>
<accession>A0AAD0K837</accession>
<evidence type="ECO:0000313" key="2">
    <source>
        <dbReference type="EMBL" id="AWO82549.1"/>
    </source>
</evidence>
<evidence type="ECO:0000313" key="3">
    <source>
        <dbReference type="Proteomes" id="UP000247118"/>
    </source>
</evidence>
<organism evidence="2 3">
    <name type="scientific">Gordonia terrae</name>
    <dbReference type="NCBI Taxonomy" id="2055"/>
    <lineage>
        <taxon>Bacteria</taxon>
        <taxon>Bacillati</taxon>
        <taxon>Actinomycetota</taxon>
        <taxon>Actinomycetes</taxon>
        <taxon>Mycobacteriales</taxon>
        <taxon>Gordoniaceae</taxon>
        <taxon>Gordonia</taxon>
    </lineage>
</organism>
<dbReference type="InterPro" id="IPR003399">
    <property type="entry name" value="Mce/MlaD"/>
</dbReference>